<accession>A0A1S7U8K6</accession>
<reference evidence="2" key="1">
    <citation type="submission" date="2016-01" db="EMBL/GenBank/DDBJ databases">
        <authorList>
            <person name="Regsiter A."/>
            <person name="william w."/>
        </authorList>
    </citation>
    <scope>NUCLEOTIDE SEQUENCE</scope>
    <source>
        <strain evidence="2">NCPPB 1641</strain>
    </source>
</reference>
<feature type="compositionally biased region" description="Low complexity" evidence="1">
    <location>
        <begin position="87"/>
        <end position="97"/>
    </location>
</feature>
<feature type="region of interest" description="Disordered" evidence="1">
    <location>
        <begin position="47"/>
        <end position="127"/>
    </location>
</feature>
<gene>
    <name evidence="2" type="ORF">AGR7A_pAt20021</name>
</gene>
<dbReference type="RefSeq" id="WP_161987968.1">
    <property type="nucleotide sequence ID" value="NZ_LT009777.1"/>
</dbReference>
<protein>
    <recommendedName>
        <fullName evidence="4">Glycine-rich cell wall protein</fullName>
    </recommendedName>
</protein>
<sequence>MLLRRKLIAVFPYLLLTLFNTALPYTIKIHGISATFAEQVAEARSGNGGGNGNGGGGGSGGGGNGGGSGNGGGNGNSGGNGNGNSGGKANNSGQSSSTGSAAKSQTDADDATNEAGGALTVRHKDGISETVQRGRYVMKDSKGRTIVNRDATVADEQRLRSFLR</sequence>
<name>A0A1S7U8K6_9HYPH</name>
<dbReference type="EMBL" id="FCNP01000049">
    <property type="protein sequence ID" value="CVI62921.1"/>
    <property type="molecule type" value="Genomic_DNA"/>
</dbReference>
<organism evidence="2 3">
    <name type="scientific">Agrobacterium deltaense NCPPB 1641</name>
    <dbReference type="NCBI Taxonomy" id="1183425"/>
    <lineage>
        <taxon>Bacteria</taxon>
        <taxon>Pseudomonadati</taxon>
        <taxon>Pseudomonadota</taxon>
        <taxon>Alphaproteobacteria</taxon>
        <taxon>Hyphomicrobiales</taxon>
        <taxon>Rhizobiaceae</taxon>
        <taxon>Rhizobium/Agrobacterium group</taxon>
        <taxon>Agrobacterium</taxon>
    </lineage>
</organism>
<evidence type="ECO:0008006" key="4">
    <source>
        <dbReference type="Google" id="ProtNLM"/>
    </source>
</evidence>
<evidence type="ECO:0000256" key="1">
    <source>
        <dbReference type="SAM" id="MobiDB-lite"/>
    </source>
</evidence>
<dbReference type="Proteomes" id="UP000192140">
    <property type="component" value="Unassembled WGS sequence"/>
</dbReference>
<proteinExistence type="predicted"/>
<evidence type="ECO:0000313" key="3">
    <source>
        <dbReference type="Proteomes" id="UP000192140"/>
    </source>
</evidence>
<keyword evidence="3" id="KW-1185">Reference proteome</keyword>
<dbReference type="AlphaFoldDB" id="A0A1S7U8K6"/>
<evidence type="ECO:0000313" key="2">
    <source>
        <dbReference type="EMBL" id="CVI62921.1"/>
    </source>
</evidence>
<feature type="compositionally biased region" description="Gly residues" evidence="1">
    <location>
        <begin position="47"/>
        <end position="86"/>
    </location>
</feature>
<comment type="caution">
    <text evidence="2">The sequence shown here is derived from an EMBL/GenBank/DDBJ whole genome shotgun (WGS) entry which is preliminary data.</text>
</comment>